<protein>
    <submittedName>
        <fullName evidence="1">Uncharacterized protein</fullName>
    </submittedName>
</protein>
<proteinExistence type="predicted"/>
<dbReference type="Proteomes" id="UP000886998">
    <property type="component" value="Unassembled WGS sequence"/>
</dbReference>
<dbReference type="AlphaFoldDB" id="A0A8X6X505"/>
<evidence type="ECO:0000313" key="1">
    <source>
        <dbReference type="EMBL" id="GFY47152.1"/>
    </source>
</evidence>
<dbReference type="OrthoDB" id="6433403at2759"/>
<organism evidence="1 2">
    <name type="scientific">Trichonephila inaurata madagascariensis</name>
    <dbReference type="NCBI Taxonomy" id="2747483"/>
    <lineage>
        <taxon>Eukaryota</taxon>
        <taxon>Metazoa</taxon>
        <taxon>Ecdysozoa</taxon>
        <taxon>Arthropoda</taxon>
        <taxon>Chelicerata</taxon>
        <taxon>Arachnida</taxon>
        <taxon>Araneae</taxon>
        <taxon>Araneomorphae</taxon>
        <taxon>Entelegynae</taxon>
        <taxon>Araneoidea</taxon>
        <taxon>Nephilidae</taxon>
        <taxon>Trichonephila</taxon>
        <taxon>Trichonephila inaurata</taxon>
    </lineage>
</organism>
<accession>A0A8X6X505</accession>
<keyword evidence="2" id="KW-1185">Reference proteome</keyword>
<gene>
    <name evidence="1" type="ORF">TNIN_7611</name>
</gene>
<comment type="caution">
    <text evidence="1">The sequence shown here is derived from an EMBL/GenBank/DDBJ whole genome shotgun (WGS) entry which is preliminary data.</text>
</comment>
<reference evidence="1" key="1">
    <citation type="submission" date="2020-08" db="EMBL/GenBank/DDBJ databases">
        <title>Multicomponent nature underlies the extraordinary mechanical properties of spider dragline silk.</title>
        <authorList>
            <person name="Kono N."/>
            <person name="Nakamura H."/>
            <person name="Mori M."/>
            <person name="Yoshida Y."/>
            <person name="Ohtoshi R."/>
            <person name="Malay A.D."/>
            <person name="Moran D.A.P."/>
            <person name="Tomita M."/>
            <person name="Numata K."/>
            <person name="Arakawa K."/>
        </authorList>
    </citation>
    <scope>NUCLEOTIDE SEQUENCE</scope>
</reference>
<sequence length="272" mass="31026">MYQDLAAFYENPEVPNSFGGVEALHCSLKGKYSKKDVKQKDTYTLHKPVRHKFQRNRVFVSDIDRQFQADLVVPLKDKFGKSVRSGLEIIFKERKPKVLQTDAENKISHFKTQLPSPVCLNGEWEMGLSEIIYPHSWLNVNETNNYFRYKVGDGNISSTVKKTIDVGCYETMFDFISAVQLALPKNPNRFTINYNKATKRVKINAVQGSSLHLENLGEVLGFERNAIITGNMKSKFVADAWSNFSVFYVYSDLISPQIVGDTQAPLLRIVRT</sequence>
<dbReference type="EMBL" id="BMAV01005778">
    <property type="protein sequence ID" value="GFY47152.1"/>
    <property type="molecule type" value="Genomic_DNA"/>
</dbReference>
<name>A0A8X6X505_9ARAC</name>
<evidence type="ECO:0000313" key="2">
    <source>
        <dbReference type="Proteomes" id="UP000886998"/>
    </source>
</evidence>